<feature type="compositionally biased region" description="Low complexity" evidence="1">
    <location>
        <begin position="323"/>
        <end position="355"/>
    </location>
</feature>
<gene>
    <name evidence="3" type="ORF">FHS59_000677</name>
</gene>
<evidence type="ECO:0000313" key="4">
    <source>
        <dbReference type="Proteomes" id="UP000588604"/>
    </source>
</evidence>
<organism evidence="3 4">
    <name type="scientific">Algoriphagus iocasae</name>
    <dbReference type="NCBI Taxonomy" id="1836499"/>
    <lineage>
        <taxon>Bacteria</taxon>
        <taxon>Pseudomonadati</taxon>
        <taxon>Bacteroidota</taxon>
        <taxon>Cytophagia</taxon>
        <taxon>Cytophagales</taxon>
        <taxon>Cyclobacteriaceae</taxon>
        <taxon>Algoriphagus</taxon>
    </lineage>
</organism>
<feature type="compositionally biased region" description="Polar residues" evidence="1">
    <location>
        <begin position="356"/>
        <end position="389"/>
    </location>
</feature>
<proteinExistence type="predicted"/>
<keyword evidence="4" id="KW-1185">Reference proteome</keyword>
<comment type="caution">
    <text evidence="3">The sequence shown here is derived from an EMBL/GenBank/DDBJ whole genome shotgun (WGS) entry which is preliminary data.</text>
</comment>
<dbReference type="RefSeq" id="WP_246388278.1">
    <property type="nucleotide sequence ID" value="NZ_JACIJO010000001.1"/>
</dbReference>
<feature type="region of interest" description="Disordered" evidence="1">
    <location>
        <begin position="253"/>
        <end position="446"/>
    </location>
</feature>
<dbReference type="AlphaFoldDB" id="A0A841MAQ3"/>
<keyword evidence="2" id="KW-0732">Signal</keyword>
<dbReference type="Proteomes" id="UP000588604">
    <property type="component" value="Unassembled WGS sequence"/>
</dbReference>
<feature type="signal peptide" evidence="2">
    <location>
        <begin position="1"/>
        <end position="27"/>
    </location>
</feature>
<feature type="compositionally biased region" description="Polar residues" evidence="1">
    <location>
        <begin position="253"/>
        <end position="273"/>
    </location>
</feature>
<evidence type="ECO:0000256" key="1">
    <source>
        <dbReference type="SAM" id="MobiDB-lite"/>
    </source>
</evidence>
<dbReference type="PROSITE" id="PS51257">
    <property type="entry name" value="PROKAR_LIPOPROTEIN"/>
    <property type="match status" value="1"/>
</dbReference>
<name>A0A841MAQ3_9BACT</name>
<feature type="compositionally biased region" description="Polar residues" evidence="1">
    <location>
        <begin position="301"/>
        <end position="322"/>
    </location>
</feature>
<feature type="chain" id="PRO_5032723539" evidence="2">
    <location>
        <begin position="28"/>
        <end position="446"/>
    </location>
</feature>
<accession>A0A841MAQ3</accession>
<feature type="compositionally biased region" description="Low complexity" evidence="1">
    <location>
        <begin position="391"/>
        <end position="422"/>
    </location>
</feature>
<reference evidence="3 4" key="1">
    <citation type="submission" date="2020-08" db="EMBL/GenBank/DDBJ databases">
        <title>Genomic Encyclopedia of Type Strains, Phase IV (KMG-IV): sequencing the most valuable type-strain genomes for metagenomic binning, comparative biology and taxonomic classification.</title>
        <authorList>
            <person name="Goeker M."/>
        </authorList>
    </citation>
    <scope>NUCLEOTIDE SEQUENCE [LARGE SCALE GENOMIC DNA]</scope>
    <source>
        <strain evidence="3 4">DSM 102044</strain>
    </source>
</reference>
<feature type="compositionally biased region" description="Low complexity" evidence="1">
    <location>
        <begin position="281"/>
        <end position="293"/>
    </location>
</feature>
<evidence type="ECO:0000313" key="3">
    <source>
        <dbReference type="EMBL" id="MBB6325062.1"/>
    </source>
</evidence>
<dbReference type="EMBL" id="JACIJO010000001">
    <property type="protein sequence ID" value="MBB6325062.1"/>
    <property type="molecule type" value="Genomic_DNA"/>
</dbReference>
<feature type="compositionally biased region" description="Gly residues" evidence="1">
    <location>
        <begin position="423"/>
        <end position="446"/>
    </location>
</feature>
<sequence>MRKISIFTSSVVLSALALSACSTNKLATSGEQDNLYFMASDAKIATEFAVQNNNPESFESLSSLNTDSYKGENFSSRNVNPEYIARYTAAEDTISDEMVYFDEGVESSGEGDINAYDNYRVNNSNSSYGSNFFPTMSLSLGYMGGFSPWGMGYYSPFYDPFYMPGYMYPSFGFRPGFSLGFGFGFGFGLGFGSMWGPSYAWGGYPMYGGFYPSYGYPGYYPGYGFNRPIYVLPGGEYGDRRVVRGARATRGSSLATSSLGTRSSAVLPSTSRAQARREAVNSPSNRSLVSNSSARTASREFGSSKNDYYTNSRSRVGTTRNVSSPAVTRSATRSRSAMPSARPSYSGTNSRSSNSVYRPSRNTGTYNRSASPSYNRSASPSYNRSNIPARTSPSYGSPSRSSMPSRSNTPSYSAPSRSSGSGMSSGGSRSGGGSVSSGSSRGGRGN</sequence>
<evidence type="ECO:0000256" key="2">
    <source>
        <dbReference type="SAM" id="SignalP"/>
    </source>
</evidence>
<protein>
    <submittedName>
        <fullName evidence="3">Putative membrane protein YgcG</fullName>
    </submittedName>
</protein>